<dbReference type="InterPro" id="IPR024072">
    <property type="entry name" value="DHFR-like_dom_sf"/>
</dbReference>
<protein>
    <recommendedName>
        <fullName evidence="1">Bacterial bifunctional deaminase-reductase C-terminal domain-containing protein</fullName>
    </recommendedName>
</protein>
<name>A0A8J2UI52_9BACT</name>
<dbReference type="GO" id="GO:0008703">
    <property type="term" value="F:5-amino-6-(5-phosphoribosylamino)uracil reductase activity"/>
    <property type="evidence" value="ECO:0007669"/>
    <property type="project" value="InterPro"/>
</dbReference>
<dbReference type="SUPFAM" id="SSF53597">
    <property type="entry name" value="Dihydrofolate reductase-like"/>
    <property type="match status" value="1"/>
</dbReference>
<keyword evidence="3" id="KW-1185">Reference proteome</keyword>
<evidence type="ECO:0000313" key="3">
    <source>
        <dbReference type="Proteomes" id="UP000607559"/>
    </source>
</evidence>
<dbReference type="Gene3D" id="3.40.430.10">
    <property type="entry name" value="Dihydrofolate Reductase, subunit A"/>
    <property type="match status" value="1"/>
</dbReference>
<reference evidence="2" key="1">
    <citation type="journal article" date="2014" name="Int. J. Syst. Evol. Microbiol.">
        <title>Complete genome sequence of Corynebacterium casei LMG S-19264T (=DSM 44701T), isolated from a smear-ripened cheese.</title>
        <authorList>
            <consortium name="US DOE Joint Genome Institute (JGI-PGF)"/>
            <person name="Walter F."/>
            <person name="Albersmeier A."/>
            <person name="Kalinowski J."/>
            <person name="Ruckert C."/>
        </authorList>
    </citation>
    <scope>NUCLEOTIDE SEQUENCE</scope>
    <source>
        <strain evidence="2">CGMCC 1.15448</strain>
    </source>
</reference>
<dbReference type="PANTHER" id="PTHR38011">
    <property type="entry name" value="DIHYDROFOLATE REDUCTASE FAMILY PROTEIN (AFU_ORTHOLOGUE AFUA_8G06820)"/>
    <property type="match status" value="1"/>
</dbReference>
<sequence>MRKLKLQVQMTADGFMAGPNGELDWMNMAMDEGFISYVTELTDSSDTILMGRKLAEGFIPYWTNVVANADDPQRPFGQKMVDKPKVVFSKTLSTSSWANTTVANGDLATEVKKLKEQKGKDIIVYGGSSFVSSLIKEGLIDEFHLFVNPVVLGNGMAIFRQLDATQKLKLVKATPLTTGSVILFYVKG</sequence>
<gene>
    <name evidence="2" type="ORF">GCM10011511_50630</name>
</gene>
<dbReference type="RefSeq" id="WP_188937107.1">
    <property type="nucleotide sequence ID" value="NZ_BMJC01000006.1"/>
</dbReference>
<organism evidence="2 3">
    <name type="scientific">Puia dinghuensis</name>
    <dbReference type="NCBI Taxonomy" id="1792502"/>
    <lineage>
        <taxon>Bacteria</taxon>
        <taxon>Pseudomonadati</taxon>
        <taxon>Bacteroidota</taxon>
        <taxon>Chitinophagia</taxon>
        <taxon>Chitinophagales</taxon>
        <taxon>Chitinophagaceae</taxon>
        <taxon>Puia</taxon>
    </lineage>
</organism>
<accession>A0A8J2UI52</accession>
<dbReference type="InterPro" id="IPR050765">
    <property type="entry name" value="Riboflavin_Biosynth_HTPR"/>
</dbReference>
<proteinExistence type="predicted"/>
<evidence type="ECO:0000259" key="1">
    <source>
        <dbReference type="Pfam" id="PF01872"/>
    </source>
</evidence>
<comment type="caution">
    <text evidence="2">The sequence shown here is derived from an EMBL/GenBank/DDBJ whole genome shotgun (WGS) entry which is preliminary data.</text>
</comment>
<dbReference type="Pfam" id="PF01872">
    <property type="entry name" value="RibD_C"/>
    <property type="match status" value="1"/>
</dbReference>
<dbReference type="Proteomes" id="UP000607559">
    <property type="component" value="Unassembled WGS sequence"/>
</dbReference>
<feature type="domain" description="Bacterial bifunctional deaminase-reductase C-terminal" evidence="1">
    <location>
        <begin position="3"/>
        <end position="180"/>
    </location>
</feature>
<dbReference type="AlphaFoldDB" id="A0A8J2UI52"/>
<reference evidence="2" key="2">
    <citation type="submission" date="2020-09" db="EMBL/GenBank/DDBJ databases">
        <authorList>
            <person name="Sun Q."/>
            <person name="Zhou Y."/>
        </authorList>
    </citation>
    <scope>NUCLEOTIDE SEQUENCE</scope>
    <source>
        <strain evidence="2">CGMCC 1.15448</strain>
    </source>
</reference>
<evidence type="ECO:0000313" key="2">
    <source>
        <dbReference type="EMBL" id="GGB20753.1"/>
    </source>
</evidence>
<dbReference type="PANTHER" id="PTHR38011:SF11">
    <property type="entry name" value="2,5-DIAMINO-6-RIBOSYLAMINO-4(3H)-PYRIMIDINONE 5'-PHOSPHATE REDUCTASE"/>
    <property type="match status" value="1"/>
</dbReference>
<dbReference type="InterPro" id="IPR002734">
    <property type="entry name" value="RibDG_C"/>
</dbReference>
<dbReference type="GO" id="GO:0009231">
    <property type="term" value="P:riboflavin biosynthetic process"/>
    <property type="evidence" value="ECO:0007669"/>
    <property type="project" value="InterPro"/>
</dbReference>
<dbReference type="EMBL" id="BMJC01000006">
    <property type="protein sequence ID" value="GGB20753.1"/>
    <property type="molecule type" value="Genomic_DNA"/>
</dbReference>